<dbReference type="Proteomes" id="UP000467840">
    <property type="component" value="Chromosome 2"/>
</dbReference>
<feature type="repeat" description="PPR" evidence="3">
    <location>
        <begin position="49"/>
        <end position="83"/>
    </location>
</feature>
<proteinExistence type="inferred from homology"/>
<feature type="repeat" description="PPR" evidence="3">
    <location>
        <begin position="84"/>
        <end position="118"/>
    </location>
</feature>
<evidence type="ECO:0000313" key="4">
    <source>
        <dbReference type="EMBL" id="KAF2291174.1"/>
    </source>
</evidence>
<evidence type="ECO:0000313" key="5">
    <source>
        <dbReference type="Proteomes" id="UP000467840"/>
    </source>
</evidence>
<dbReference type="NCBIfam" id="TIGR00756">
    <property type="entry name" value="PPR"/>
    <property type="match status" value="3"/>
</dbReference>
<comment type="similarity">
    <text evidence="1">Belongs to the PPR family. P subfamily.</text>
</comment>
<dbReference type="Pfam" id="PF12854">
    <property type="entry name" value="PPR_1"/>
    <property type="match status" value="1"/>
</dbReference>
<evidence type="ECO:0000256" key="2">
    <source>
        <dbReference type="ARBA" id="ARBA00022737"/>
    </source>
</evidence>
<accession>A0A6A6KRM0</accession>
<keyword evidence="5" id="KW-1185">Reference proteome</keyword>
<evidence type="ECO:0008006" key="6">
    <source>
        <dbReference type="Google" id="ProtNLM"/>
    </source>
</evidence>
<dbReference type="GO" id="GO:0010019">
    <property type="term" value="P:chloroplast-nucleus signaling pathway"/>
    <property type="evidence" value="ECO:0007669"/>
    <property type="project" value="TreeGrafter"/>
</dbReference>
<evidence type="ECO:0000256" key="1">
    <source>
        <dbReference type="ARBA" id="ARBA00007626"/>
    </source>
</evidence>
<dbReference type="PROSITE" id="PS51375">
    <property type="entry name" value="PPR"/>
    <property type="match status" value="3"/>
</dbReference>
<dbReference type="GO" id="GO:0009507">
    <property type="term" value="C:chloroplast"/>
    <property type="evidence" value="ECO:0007669"/>
    <property type="project" value="TreeGrafter"/>
</dbReference>
<dbReference type="EMBL" id="JAAGAX010000015">
    <property type="protein sequence ID" value="KAF2291174.1"/>
    <property type="molecule type" value="Genomic_DNA"/>
</dbReference>
<evidence type="ECO:0000256" key="3">
    <source>
        <dbReference type="PROSITE-ProRule" id="PRU00708"/>
    </source>
</evidence>
<protein>
    <recommendedName>
        <fullName evidence="6">Pentacotripeptide-repeat region of PRORP domain-containing protein</fullName>
    </recommendedName>
</protein>
<dbReference type="Gene3D" id="1.25.40.10">
    <property type="entry name" value="Tetratricopeptide repeat domain"/>
    <property type="match status" value="1"/>
</dbReference>
<sequence>MMRKMSKAGLSPAAVTYGALVRAYCLNGNVYKAMKVLIDMDAASKVPPNTEMYNILIDSLCKNNDVELAVSLIDGMKVKGVRPNMTTYNAIFKGLREKKSLKPAFELMDKMREQTCNPDYITMEILTEWLSPVGEANRVLVFQPYICQCAMDDSFFERSSSSKEVAGDEQVGLASGEGLLESLAATVCGVVDFWRVLPASEFRWVGAGWLCSPV</sequence>
<keyword evidence="2" id="KW-0677">Repeat</keyword>
<reference evidence="4 5" key="1">
    <citation type="journal article" date="2020" name="Mol. Plant">
        <title>The Chromosome-Based Rubber Tree Genome Provides New Insights into Spurge Genome Evolution and Rubber Biosynthesis.</title>
        <authorList>
            <person name="Liu J."/>
            <person name="Shi C."/>
            <person name="Shi C.C."/>
            <person name="Li W."/>
            <person name="Zhang Q.J."/>
            <person name="Zhang Y."/>
            <person name="Li K."/>
            <person name="Lu H.F."/>
            <person name="Shi C."/>
            <person name="Zhu S.T."/>
            <person name="Xiao Z.Y."/>
            <person name="Nan H."/>
            <person name="Yue Y."/>
            <person name="Zhu X.G."/>
            <person name="Wu Y."/>
            <person name="Hong X.N."/>
            <person name="Fan G.Y."/>
            <person name="Tong Y."/>
            <person name="Zhang D."/>
            <person name="Mao C.L."/>
            <person name="Liu Y.L."/>
            <person name="Hao S.J."/>
            <person name="Liu W.Q."/>
            <person name="Lv M.Q."/>
            <person name="Zhang H.B."/>
            <person name="Liu Y."/>
            <person name="Hu-Tang G.R."/>
            <person name="Wang J.P."/>
            <person name="Wang J.H."/>
            <person name="Sun Y.H."/>
            <person name="Ni S.B."/>
            <person name="Chen W.B."/>
            <person name="Zhang X.C."/>
            <person name="Jiao Y.N."/>
            <person name="Eichler E.E."/>
            <person name="Li G.H."/>
            <person name="Liu X."/>
            <person name="Gao L.Z."/>
        </authorList>
    </citation>
    <scope>NUCLEOTIDE SEQUENCE [LARGE SCALE GENOMIC DNA]</scope>
    <source>
        <strain evidence="5">cv. GT1</strain>
        <tissue evidence="4">Leaf</tissue>
    </source>
</reference>
<name>A0A6A6KRM0_HEVBR</name>
<dbReference type="GO" id="GO:0031930">
    <property type="term" value="P:mitochondria-nucleus signaling pathway"/>
    <property type="evidence" value="ECO:0007669"/>
    <property type="project" value="TreeGrafter"/>
</dbReference>
<dbReference type="InterPro" id="IPR002885">
    <property type="entry name" value="PPR_rpt"/>
</dbReference>
<feature type="repeat" description="PPR" evidence="3">
    <location>
        <begin position="13"/>
        <end position="47"/>
    </location>
</feature>
<gene>
    <name evidence="4" type="ORF">GH714_020525</name>
</gene>
<dbReference type="PANTHER" id="PTHR47936:SF1">
    <property type="entry name" value="PENTATRICOPEPTIDE REPEAT-CONTAINING PROTEIN GUN1, CHLOROPLASTIC"/>
    <property type="match status" value="1"/>
</dbReference>
<dbReference type="AlphaFoldDB" id="A0A6A6KRM0"/>
<organism evidence="4 5">
    <name type="scientific">Hevea brasiliensis</name>
    <name type="common">Para rubber tree</name>
    <name type="synonym">Siphonia brasiliensis</name>
    <dbReference type="NCBI Taxonomy" id="3981"/>
    <lineage>
        <taxon>Eukaryota</taxon>
        <taxon>Viridiplantae</taxon>
        <taxon>Streptophyta</taxon>
        <taxon>Embryophyta</taxon>
        <taxon>Tracheophyta</taxon>
        <taxon>Spermatophyta</taxon>
        <taxon>Magnoliopsida</taxon>
        <taxon>eudicotyledons</taxon>
        <taxon>Gunneridae</taxon>
        <taxon>Pentapetalae</taxon>
        <taxon>rosids</taxon>
        <taxon>fabids</taxon>
        <taxon>Malpighiales</taxon>
        <taxon>Euphorbiaceae</taxon>
        <taxon>Crotonoideae</taxon>
        <taxon>Micrandreae</taxon>
        <taxon>Hevea</taxon>
    </lineage>
</organism>
<dbReference type="Pfam" id="PF13041">
    <property type="entry name" value="PPR_2"/>
    <property type="match status" value="1"/>
</dbReference>
<comment type="caution">
    <text evidence="4">The sequence shown here is derived from an EMBL/GenBank/DDBJ whole genome shotgun (WGS) entry which is preliminary data.</text>
</comment>
<dbReference type="InterPro" id="IPR011990">
    <property type="entry name" value="TPR-like_helical_dom_sf"/>
</dbReference>
<dbReference type="PANTHER" id="PTHR47936">
    <property type="entry name" value="PPR_LONG DOMAIN-CONTAINING PROTEIN"/>
    <property type="match status" value="1"/>
</dbReference>